<proteinExistence type="predicted"/>
<organism evidence="4 5">
    <name type="scientific">Pseudomonas petroselini</name>
    <dbReference type="NCBI Taxonomy" id="2899822"/>
    <lineage>
        <taxon>Bacteria</taxon>
        <taxon>Pseudomonadati</taxon>
        <taxon>Pseudomonadota</taxon>
        <taxon>Gammaproteobacteria</taxon>
        <taxon>Pseudomonadales</taxon>
        <taxon>Pseudomonadaceae</taxon>
        <taxon>Pseudomonas</taxon>
    </lineage>
</organism>
<feature type="domain" description="GGDEF" evidence="3">
    <location>
        <begin position="210"/>
        <end position="342"/>
    </location>
</feature>
<dbReference type="PANTHER" id="PTHR45138">
    <property type="entry name" value="REGULATORY COMPONENTS OF SENSORY TRANSDUCTION SYSTEM"/>
    <property type="match status" value="1"/>
</dbReference>
<feature type="transmembrane region" description="Helical" evidence="2">
    <location>
        <begin position="114"/>
        <end position="137"/>
    </location>
</feature>
<feature type="transmembrane region" description="Helical" evidence="2">
    <location>
        <begin position="74"/>
        <end position="93"/>
    </location>
</feature>
<dbReference type="InterPro" id="IPR000160">
    <property type="entry name" value="GGDEF_dom"/>
</dbReference>
<accession>A0ABS8QW85</accession>
<keyword evidence="4" id="KW-0548">Nucleotidyltransferase</keyword>
<feature type="transmembrane region" description="Helical" evidence="2">
    <location>
        <begin position="149"/>
        <end position="168"/>
    </location>
</feature>
<reference evidence="4 5" key="1">
    <citation type="journal article" date="2022" name="Int. J. Syst. Evol. Microbiol.">
        <title>Pseudomonas petroselini sp. nov., a pathogen causing bacterial rot of parsley in Japan.</title>
        <authorList>
            <person name="Sawada H."/>
            <person name="Fujikawa T."/>
            <person name="Osada S."/>
            <person name="Satou M."/>
        </authorList>
    </citation>
    <scope>NUCLEOTIDE SEQUENCE [LARGE SCALE GENOMIC DNA]</scope>
    <source>
        <strain evidence="4 5">MAFF 311096</strain>
    </source>
</reference>
<dbReference type="RefSeq" id="WP_231808674.1">
    <property type="nucleotide sequence ID" value="NZ_JAJOZG010000012.1"/>
</dbReference>
<sequence>MDDFKEGRSFAKRMYGPRSIGTLLCGFIIVFTIHSSLSSFTLVLLALNSLVWAHVAYRISIFSKEPFRAEKRNFLFDSFFCGFWIALMCLKPTPSATIFSMVAMNNIAIGGPKLLIKGIGLKVLGFFVAVCFFGFTFETGTASDMWLCLPLVIVYPVVLGFAFYKLAFELKESKSKLRSLSRTDPLTGLLNRGYWNDVVSASLVRPKSIERSTVVIIDVDRFKSVNDMYGHAAGDELLRVLAKLLKSKLREGDAICRYGGDEFCVFISDTAISVLMARMHEICIAFAIECESSFPGAHATLSVGVAPWGAEAFDVDAWISIADNNLYKAKREGRNKIVCGFPEVEK</sequence>
<dbReference type="Pfam" id="PF05230">
    <property type="entry name" value="MASE2"/>
    <property type="match status" value="1"/>
</dbReference>
<gene>
    <name evidence="4" type="ORF">LRQ20_15120</name>
</gene>
<dbReference type="Gene3D" id="3.30.70.270">
    <property type="match status" value="1"/>
</dbReference>
<dbReference type="PANTHER" id="PTHR45138:SF24">
    <property type="entry name" value="DIGUANYLATE CYCLASE DGCC-RELATED"/>
    <property type="match status" value="1"/>
</dbReference>
<dbReference type="InterPro" id="IPR043128">
    <property type="entry name" value="Rev_trsase/Diguanyl_cyclase"/>
</dbReference>
<evidence type="ECO:0000313" key="4">
    <source>
        <dbReference type="EMBL" id="MCD7039653.1"/>
    </source>
</evidence>
<dbReference type="GO" id="GO:0052621">
    <property type="term" value="F:diguanylate cyclase activity"/>
    <property type="evidence" value="ECO:0007669"/>
    <property type="project" value="UniProtKB-EC"/>
</dbReference>
<dbReference type="EMBL" id="JAJOZI010000075">
    <property type="protein sequence ID" value="MCD7039653.1"/>
    <property type="molecule type" value="Genomic_DNA"/>
</dbReference>
<dbReference type="Pfam" id="PF00990">
    <property type="entry name" value="GGDEF"/>
    <property type="match status" value="1"/>
</dbReference>
<feature type="transmembrane region" description="Helical" evidence="2">
    <location>
        <begin position="21"/>
        <end position="54"/>
    </location>
</feature>
<dbReference type="NCBIfam" id="TIGR00254">
    <property type="entry name" value="GGDEF"/>
    <property type="match status" value="1"/>
</dbReference>
<evidence type="ECO:0000313" key="5">
    <source>
        <dbReference type="Proteomes" id="UP001154922"/>
    </source>
</evidence>
<dbReference type="PROSITE" id="PS50887">
    <property type="entry name" value="GGDEF"/>
    <property type="match status" value="1"/>
</dbReference>
<keyword evidence="5" id="KW-1185">Reference proteome</keyword>
<reference evidence="4 5" key="2">
    <citation type="journal article" date="2023" name="Plant Pathol.">
        <title>Dismantling and reorganizing Pseudomonas marginalis sensu#lato.</title>
        <authorList>
            <person name="Sawada H."/>
            <person name="Fujikawa T."/>
            <person name="Satou M."/>
        </authorList>
    </citation>
    <scope>NUCLEOTIDE SEQUENCE [LARGE SCALE GENOMIC DNA]</scope>
    <source>
        <strain evidence="4 5">MAFF 311096</strain>
    </source>
</reference>
<dbReference type="InterPro" id="IPR029787">
    <property type="entry name" value="Nucleotide_cyclase"/>
</dbReference>
<dbReference type="SMART" id="SM00267">
    <property type="entry name" value="GGDEF"/>
    <property type="match status" value="1"/>
</dbReference>
<dbReference type="InterPro" id="IPR050469">
    <property type="entry name" value="Diguanylate_Cyclase"/>
</dbReference>
<keyword evidence="2" id="KW-1133">Transmembrane helix</keyword>
<dbReference type="InterPro" id="IPR007894">
    <property type="entry name" value="MASE2"/>
</dbReference>
<keyword evidence="2" id="KW-0472">Membrane</keyword>
<protein>
    <recommendedName>
        <fullName evidence="1">diguanylate cyclase</fullName>
        <ecNumber evidence="1">2.7.7.65</ecNumber>
    </recommendedName>
</protein>
<dbReference type="Proteomes" id="UP001154922">
    <property type="component" value="Unassembled WGS sequence"/>
</dbReference>
<dbReference type="CDD" id="cd01949">
    <property type="entry name" value="GGDEF"/>
    <property type="match status" value="1"/>
</dbReference>
<dbReference type="SUPFAM" id="SSF55073">
    <property type="entry name" value="Nucleotide cyclase"/>
    <property type="match status" value="1"/>
</dbReference>
<evidence type="ECO:0000256" key="1">
    <source>
        <dbReference type="ARBA" id="ARBA00012528"/>
    </source>
</evidence>
<keyword evidence="4" id="KW-0808">Transferase</keyword>
<name>A0ABS8QW85_9PSED</name>
<evidence type="ECO:0000256" key="2">
    <source>
        <dbReference type="SAM" id="Phobius"/>
    </source>
</evidence>
<dbReference type="EC" id="2.7.7.65" evidence="1"/>
<evidence type="ECO:0000259" key="3">
    <source>
        <dbReference type="PROSITE" id="PS50887"/>
    </source>
</evidence>
<keyword evidence="2" id="KW-0812">Transmembrane</keyword>
<comment type="caution">
    <text evidence="4">The sequence shown here is derived from an EMBL/GenBank/DDBJ whole genome shotgun (WGS) entry which is preliminary data.</text>
</comment>